<feature type="region of interest" description="Disordered" evidence="1">
    <location>
        <begin position="485"/>
        <end position="508"/>
    </location>
</feature>
<accession>A0A8H7PWV1</accession>
<proteinExistence type="predicted"/>
<dbReference type="OrthoDB" id="2397387at2759"/>
<feature type="compositionally biased region" description="Polar residues" evidence="1">
    <location>
        <begin position="414"/>
        <end position="426"/>
    </location>
</feature>
<comment type="caution">
    <text evidence="2">The sequence shown here is derived from an EMBL/GenBank/DDBJ whole genome shotgun (WGS) entry which is preliminary data.</text>
</comment>
<reference evidence="2" key="1">
    <citation type="submission" date="2020-12" db="EMBL/GenBank/DDBJ databases">
        <title>Metabolic potential, ecology and presence of endohyphal bacteria is reflected in genomic diversity of Mucoromycotina.</title>
        <authorList>
            <person name="Muszewska A."/>
            <person name="Okrasinska A."/>
            <person name="Steczkiewicz K."/>
            <person name="Drgas O."/>
            <person name="Orlowska M."/>
            <person name="Perlinska-Lenart U."/>
            <person name="Aleksandrzak-Piekarczyk T."/>
            <person name="Szatraj K."/>
            <person name="Zielenkiewicz U."/>
            <person name="Pilsyk S."/>
            <person name="Malc E."/>
            <person name="Mieczkowski P."/>
            <person name="Kruszewska J.S."/>
            <person name="Biernat P."/>
            <person name="Pawlowska J."/>
        </authorList>
    </citation>
    <scope>NUCLEOTIDE SEQUENCE</scope>
    <source>
        <strain evidence="2">WA0000051536</strain>
    </source>
</reference>
<feature type="region of interest" description="Disordered" evidence="1">
    <location>
        <begin position="128"/>
        <end position="147"/>
    </location>
</feature>
<protein>
    <submittedName>
        <fullName evidence="2">Uncharacterized protein</fullName>
    </submittedName>
</protein>
<keyword evidence="3" id="KW-1185">Reference proteome</keyword>
<feature type="region of interest" description="Disordered" evidence="1">
    <location>
        <begin position="338"/>
        <end position="462"/>
    </location>
</feature>
<dbReference type="EMBL" id="JAEPRA010000008">
    <property type="protein sequence ID" value="KAG2181571.1"/>
    <property type="molecule type" value="Genomic_DNA"/>
</dbReference>
<organism evidence="2 3">
    <name type="scientific">Umbelopsis vinacea</name>
    <dbReference type="NCBI Taxonomy" id="44442"/>
    <lineage>
        <taxon>Eukaryota</taxon>
        <taxon>Fungi</taxon>
        <taxon>Fungi incertae sedis</taxon>
        <taxon>Mucoromycota</taxon>
        <taxon>Mucoromycotina</taxon>
        <taxon>Umbelopsidomycetes</taxon>
        <taxon>Umbelopsidales</taxon>
        <taxon>Umbelopsidaceae</taxon>
        <taxon>Umbelopsis</taxon>
    </lineage>
</organism>
<dbReference type="AlphaFoldDB" id="A0A8H7PWV1"/>
<dbReference type="Proteomes" id="UP000612746">
    <property type="component" value="Unassembled WGS sequence"/>
</dbReference>
<name>A0A8H7PWV1_9FUNG</name>
<feature type="compositionally biased region" description="Low complexity" evidence="1">
    <location>
        <begin position="339"/>
        <end position="348"/>
    </location>
</feature>
<evidence type="ECO:0000256" key="1">
    <source>
        <dbReference type="SAM" id="MobiDB-lite"/>
    </source>
</evidence>
<evidence type="ECO:0000313" key="2">
    <source>
        <dbReference type="EMBL" id="KAG2181571.1"/>
    </source>
</evidence>
<feature type="region of interest" description="Disordered" evidence="1">
    <location>
        <begin position="227"/>
        <end position="249"/>
    </location>
</feature>
<gene>
    <name evidence="2" type="ORF">INT44_008386</name>
</gene>
<feature type="compositionally biased region" description="Polar residues" evidence="1">
    <location>
        <begin position="356"/>
        <end position="381"/>
    </location>
</feature>
<sequence>MWLNPPKRLIGGNKQWTTIAHSDNLCVQVSPQGRPRSIYRLVTRRYPNYKLSESYDQETIYQAFTLVAEQLRELDGKVTSKRIAKHVHQLLLQNNKLFSLSSSSAAVTDDDESDYEANGSPLAIQGLSASVSSTSSDETPQPTATPDLIPISTIKTQIPQTGAETPITPPADIQLPPLELPRITSLELVETPEEVDLGNNFMENTAWVDPDLMAAFSYFFEGPQLGRSNENGNVKRKRKNDGDKKRDPQSLLDIPFMFISLLTYPEVPQEADSDKARKIRFTGMLCHRISSRNIIRQEQKTNATWDYLSGSVNVTMAKRAVRQRITWARQWTGLLLSRNNNTEKSSNSNKEKSKTLPTTLQRKQTASSIGSVTMLRTNSSPVEVRPPTSPVPTGAGGSRFSSFGKALFRHKSNKGSPSTPASSSNPELMKVDTRKVSRSSTIKGPDVDTAPASPPPIQKSLSDASLPKLMASHSLDEIVNLNSEERGSAALETADTASKAAKRISSSF</sequence>
<evidence type="ECO:0000313" key="3">
    <source>
        <dbReference type="Proteomes" id="UP000612746"/>
    </source>
</evidence>